<dbReference type="Pfam" id="PF00196">
    <property type="entry name" value="GerE"/>
    <property type="match status" value="1"/>
</dbReference>
<dbReference type="SUPFAM" id="SSF46894">
    <property type="entry name" value="C-terminal effector domain of the bipartite response regulators"/>
    <property type="match status" value="1"/>
</dbReference>
<evidence type="ECO:0000313" key="3">
    <source>
        <dbReference type="EMBL" id="CNL71978.1"/>
    </source>
</evidence>
<dbReference type="InterPro" id="IPR013656">
    <property type="entry name" value="PAS_4"/>
</dbReference>
<dbReference type="InterPro" id="IPR036388">
    <property type="entry name" value="WH-like_DNA-bd_sf"/>
</dbReference>
<evidence type="ECO:0000313" key="4">
    <source>
        <dbReference type="Proteomes" id="UP000041595"/>
    </source>
</evidence>
<dbReference type="SMART" id="SM00421">
    <property type="entry name" value="HTH_LUXR"/>
    <property type="match status" value="1"/>
</dbReference>
<dbReference type="GO" id="GO:0003677">
    <property type="term" value="F:DNA binding"/>
    <property type="evidence" value="ECO:0007669"/>
    <property type="project" value="UniProtKB-KW"/>
</dbReference>
<sequence length="228" mass="26783">MEKKLSNSLEVFIRFWEHSSEPWVVKDNQSRYVYANHRFNRLCNLPDRYCVEGLLDGEIPMPSAEFQDEFQRQDRLAELLQDRIMTLEINEWDSLSYLTPFFADRYPLIDENGVSQGVIIHGRPVHDTMLTHLNIKSPISITFTPPSQLFTKREWEVLFYILHHFSSNEISKKVHLSPRSVCNITQNIYRKAGVTSKKQIIEYCHEQNIHNYIPQSIFEYSGSFPLAG</sequence>
<evidence type="ECO:0000256" key="1">
    <source>
        <dbReference type="ARBA" id="ARBA00023125"/>
    </source>
</evidence>
<gene>
    <name evidence="3" type="ORF">ERS137965_03775</name>
</gene>
<protein>
    <submittedName>
        <fullName evidence="3">LuxR family transcription regulatory protein</fullName>
    </submittedName>
</protein>
<keyword evidence="1" id="KW-0238">DNA-binding</keyword>
<dbReference type="Proteomes" id="UP000041595">
    <property type="component" value="Unassembled WGS sequence"/>
</dbReference>
<organism evidence="3 4">
    <name type="scientific">Yersinia aldovae</name>
    <dbReference type="NCBI Taxonomy" id="29483"/>
    <lineage>
        <taxon>Bacteria</taxon>
        <taxon>Pseudomonadati</taxon>
        <taxon>Pseudomonadota</taxon>
        <taxon>Gammaproteobacteria</taxon>
        <taxon>Enterobacterales</taxon>
        <taxon>Yersiniaceae</taxon>
        <taxon>Yersinia</taxon>
    </lineage>
</organism>
<dbReference type="Gene3D" id="1.10.10.10">
    <property type="entry name" value="Winged helix-like DNA-binding domain superfamily/Winged helix DNA-binding domain"/>
    <property type="match status" value="1"/>
</dbReference>
<proteinExistence type="predicted"/>
<dbReference type="EMBL" id="CQEJ01000030">
    <property type="protein sequence ID" value="CNL71978.1"/>
    <property type="molecule type" value="Genomic_DNA"/>
</dbReference>
<evidence type="ECO:0000259" key="2">
    <source>
        <dbReference type="SMART" id="SM00421"/>
    </source>
</evidence>
<dbReference type="InterPro" id="IPR000792">
    <property type="entry name" value="Tscrpt_reg_LuxR_C"/>
</dbReference>
<accession>A0A0T9UU67</accession>
<feature type="domain" description="HTH luxR-type" evidence="2">
    <location>
        <begin position="147"/>
        <end position="204"/>
    </location>
</feature>
<name>A0A0T9UU67_YERAL</name>
<dbReference type="RefSeq" id="WP_049596249.1">
    <property type="nucleotide sequence ID" value="NZ_CQEJ01000030.1"/>
</dbReference>
<reference evidence="3 4" key="1">
    <citation type="submission" date="2015-03" db="EMBL/GenBank/DDBJ databases">
        <authorList>
            <person name="Murphy D."/>
        </authorList>
    </citation>
    <scope>NUCLEOTIDE SEQUENCE [LARGE SCALE GENOMIC DNA]</scope>
    <source>
        <strain evidence="3 4">IP06005</strain>
    </source>
</reference>
<dbReference type="AlphaFoldDB" id="A0A0T9UU67"/>
<dbReference type="GO" id="GO:0006355">
    <property type="term" value="P:regulation of DNA-templated transcription"/>
    <property type="evidence" value="ECO:0007669"/>
    <property type="project" value="InterPro"/>
</dbReference>
<dbReference type="Pfam" id="PF08448">
    <property type="entry name" value="PAS_4"/>
    <property type="match status" value="1"/>
</dbReference>
<dbReference type="InterPro" id="IPR016032">
    <property type="entry name" value="Sig_transdc_resp-reg_C-effctor"/>
</dbReference>
<dbReference type="STRING" id="1453495.AT01_2439"/>